<protein>
    <recommendedName>
        <fullName evidence="4">Lipoprotein LpqE</fullName>
    </recommendedName>
</protein>
<comment type="caution">
    <text evidence="2">The sequence shown here is derived from an EMBL/GenBank/DDBJ whole genome shotgun (WGS) entry which is preliminary data.</text>
</comment>
<dbReference type="STRING" id="1793.AWC04_12640"/>
<keyword evidence="3" id="KW-1185">Reference proteome</keyword>
<sequence length="186" mass="18901">MRIGTRRAIAIRTGLAVAALTSATVLAGCSAGQVSQVATQAPAVNGTEASVGTDPQIVLRNLHLQVEQTGDEVKPGASVALMFTAINEAITGEDSLVAITSPVGEVSVTSPALPIKIGPSESLMVGDPHGATELGKVEGLKKAEAQVKLSKPISNGLTYDFTFTFDKGGDVTVAVPISAGNAPRQP</sequence>
<evidence type="ECO:0008006" key="4">
    <source>
        <dbReference type="Google" id="ProtNLM"/>
    </source>
</evidence>
<name>A0A1X1RA86_MYCFA</name>
<dbReference type="AlphaFoldDB" id="A0A1X1RA86"/>
<reference evidence="2 3" key="1">
    <citation type="submission" date="2016-01" db="EMBL/GenBank/DDBJ databases">
        <title>The new phylogeny of the genus Mycobacterium.</title>
        <authorList>
            <person name="Tarcisio F."/>
            <person name="Conor M."/>
            <person name="Antonella G."/>
            <person name="Elisabetta G."/>
            <person name="Giulia F.S."/>
            <person name="Sara T."/>
            <person name="Anna F."/>
            <person name="Clotilde B."/>
            <person name="Roberto B."/>
            <person name="Veronica D.S."/>
            <person name="Fabio R."/>
            <person name="Monica P."/>
            <person name="Olivier J."/>
            <person name="Enrico T."/>
            <person name="Nicola S."/>
        </authorList>
    </citation>
    <scope>NUCLEOTIDE SEQUENCE [LARGE SCALE GENOMIC DNA]</scope>
    <source>
        <strain evidence="2 3">DSM 44179</strain>
    </source>
</reference>
<dbReference type="Pfam" id="PF04314">
    <property type="entry name" value="PCuAC"/>
    <property type="match status" value="1"/>
</dbReference>
<accession>A0A1X1RA86</accession>
<proteinExistence type="predicted"/>
<dbReference type="InterPro" id="IPR036182">
    <property type="entry name" value="PCuAC_sf"/>
</dbReference>
<dbReference type="InterPro" id="IPR007410">
    <property type="entry name" value="LpqE-like"/>
</dbReference>
<keyword evidence="1" id="KW-0732">Signal</keyword>
<evidence type="ECO:0000313" key="2">
    <source>
        <dbReference type="EMBL" id="ORV02095.1"/>
    </source>
</evidence>
<feature type="signal peptide" evidence="1">
    <location>
        <begin position="1"/>
        <end position="27"/>
    </location>
</feature>
<evidence type="ECO:0000313" key="3">
    <source>
        <dbReference type="Proteomes" id="UP000193484"/>
    </source>
</evidence>
<dbReference type="PROSITE" id="PS51257">
    <property type="entry name" value="PROKAR_LIPOPROTEIN"/>
    <property type="match status" value="1"/>
</dbReference>
<dbReference type="EMBL" id="LQOJ01000042">
    <property type="protein sequence ID" value="ORV02095.1"/>
    <property type="molecule type" value="Genomic_DNA"/>
</dbReference>
<organism evidence="2 3">
    <name type="scientific">Mycolicibacterium fallax</name>
    <name type="common">Mycobacterium fallax</name>
    <dbReference type="NCBI Taxonomy" id="1793"/>
    <lineage>
        <taxon>Bacteria</taxon>
        <taxon>Bacillati</taxon>
        <taxon>Actinomycetota</taxon>
        <taxon>Actinomycetes</taxon>
        <taxon>Mycobacteriales</taxon>
        <taxon>Mycobacteriaceae</taxon>
        <taxon>Mycolicibacterium</taxon>
    </lineage>
</organism>
<dbReference type="Proteomes" id="UP000193484">
    <property type="component" value="Unassembled WGS sequence"/>
</dbReference>
<gene>
    <name evidence="2" type="ORF">AWC04_12640</name>
</gene>
<dbReference type="Gene3D" id="2.60.40.1890">
    <property type="entry name" value="PCu(A)C copper chaperone"/>
    <property type="match status" value="1"/>
</dbReference>
<feature type="chain" id="PRO_5038555814" description="Lipoprotein LpqE" evidence="1">
    <location>
        <begin position="28"/>
        <end position="186"/>
    </location>
</feature>
<evidence type="ECO:0000256" key="1">
    <source>
        <dbReference type="SAM" id="SignalP"/>
    </source>
</evidence>